<name>A0A409Y9X2_9AGAR</name>
<feature type="region of interest" description="Disordered" evidence="2">
    <location>
        <begin position="547"/>
        <end position="641"/>
    </location>
</feature>
<evidence type="ECO:0000313" key="4">
    <source>
        <dbReference type="Proteomes" id="UP000284842"/>
    </source>
</evidence>
<dbReference type="Proteomes" id="UP000284842">
    <property type="component" value="Unassembled WGS sequence"/>
</dbReference>
<proteinExistence type="predicted"/>
<reference evidence="3 4" key="1">
    <citation type="journal article" date="2018" name="Evol. Lett.">
        <title>Horizontal gene cluster transfer increased hallucinogenic mushroom diversity.</title>
        <authorList>
            <person name="Reynolds H.T."/>
            <person name="Vijayakumar V."/>
            <person name="Gluck-Thaler E."/>
            <person name="Korotkin H.B."/>
            <person name="Matheny P.B."/>
            <person name="Slot J.C."/>
        </authorList>
    </citation>
    <scope>NUCLEOTIDE SEQUENCE [LARGE SCALE GENOMIC DNA]</scope>
    <source>
        <strain evidence="3 4">2629</strain>
    </source>
</reference>
<gene>
    <name evidence="3" type="ORF">CVT24_009646</name>
</gene>
<feature type="coiled-coil region" evidence="1">
    <location>
        <begin position="154"/>
        <end position="188"/>
    </location>
</feature>
<protein>
    <submittedName>
        <fullName evidence="3">Uncharacterized protein</fullName>
    </submittedName>
</protein>
<feature type="compositionally biased region" description="Polar residues" evidence="2">
    <location>
        <begin position="109"/>
        <end position="122"/>
    </location>
</feature>
<dbReference type="EMBL" id="NHTK01001345">
    <property type="protein sequence ID" value="PPQ99819.1"/>
    <property type="molecule type" value="Genomic_DNA"/>
</dbReference>
<feature type="compositionally biased region" description="Pro residues" evidence="2">
    <location>
        <begin position="614"/>
        <end position="626"/>
    </location>
</feature>
<feature type="compositionally biased region" description="Polar residues" evidence="2">
    <location>
        <begin position="551"/>
        <end position="565"/>
    </location>
</feature>
<feature type="compositionally biased region" description="Polar residues" evidence="2">
    <location>
        <begin position="583"/>
        <end position="598"/>
    </location>
</feature>
<keyword evidence="4" id="KW-1185">Reference proteome</keyword>
<dbReference type="AlphaFoldDB" id="A0A409Y9X2"/>
<evidence type="ECO:0000256" key="2">
    <source>
        <dbReference type="SAM" id="MobiDB-lite"/>
    </source>
</evidence>
<feature type="compositionally biased region" description="Basic and acidic residues" evidence="2">
    <location>
        <begin position="49"/>
        <end position="59"/>
    </location>
</feature>
<feature type="region of interest" description="Disordered" evidence="2">
    <location>
        <begin position="1"/>
        <end position="22"/>
    </location>
</feature>
<dbReference type="InParanoid" id="A0A409Y9X2"/>
<evidence type="ECO:0000313" key="3">
    <source>
        <dbReference type="EMBL" id="PPQ99819.1"/>
    </source>
</evidence>
<feature type="region of interest" description="Disordered" evidence="2">
    <location>
        <begin position="34"/>
        <end position="126"/>
    </location>
</feature>
<sequence>MASKSNGKSSGSPSSHRPVSDQKWLVAFAERVQSLNVGQDEDNVGGPRDISKEDGKDDIDSSTEVDYMDAEATNEYRQKPGRNLPRYEPNDGLQGDDVVQSDGEDEEQVQVSRKGTGMSTKTMGKRRAVVKDEGAGVGASQAALSQDSASGDEIRRLRLLVNQYQAENAKLNEANVELKADLAELSRTIQGDGTLSQSDRELRERMFSDMHKLIQKVGVLEKANQLLETDVQVLGRENQALKKKAQGLEGENEKLRDLMDTKPAVVENTDNNGAGVGILIPPEDTIKSRDVVKMVEDLNTRLVNVTQEIQKHVIPSLRVKAADRLDALFEDSSPIIGKGFAQFLKQHATNGNPPRVVSHIAIQSVLARACHIGIESWCPHNKTSALDFKSVYENISKDVNPTIADNWRRVTHSHIPFQKETWKKRVIANLVSVIDLVFSPYLTPTTRELTDFVSPLLDPLLVAITVLRSAITTGLVTKSLFVSFPMSGETLASWMEVFPLRDENASGNNPNGKTEQNVLTCINLGVDRKSSTSRLKVVLKPKVVLEQPPVSSSKPGQQSIATGVTTRKREGRPPESPIGVNARPSSWIQQEQYNSFQTRRVMGLQREREQTPYDGPPPSRYTPPYPDPRRATINFGGSYYP</sequence>
<evidence type="ECO:0000256" key="1">
    <source>
        <dbReference type="SAM" id="Coils"/>
    </source>
</evidence>
<accession>A0A409Y9X2</accession>
<comment type="caution">
    <text evidence="3">The sequence shown here is derived from an EMBL/GenBank/DDBJ whole genome shotgun (WGS) entry which is preliminary data.</text>
</comment>
<feature type="compositionally biased region" description="Acidic residues" evidence="2">
    <location>
        <begin position="60"/>
        <end position="69"/>
    </location>
</feature>
<feature type="compositionally biased region" description="Low complexity" evidence="2">
    <location>
        <begin position="1"/>
        <end position="15"/>
    </location>
</feature>
<keyword evidence="1" id="KW-0175">Coiled coil</keyword>
<feature type="coiled-coil region" evidence="1">
    <location>
        <begin position="224"/>
        <end position="258"/>
    </location>
</feature>
<organism evidence="3 4">
    <name type="scientific">Panaeolus cyanescens</name>
    <dbReference type="NCBI Taxonomy" id="181874"/>
    <lineage>
        <taxon>Eukaryota</taxon>
        <taxon>Fungi</taxon>
        <taxon>Dikarya</taxon>
        <taxon>Basidiomycota</taxon>
        <taxon>Agaricomycotina</taxon>
        <taxon>Agaricomycetes</taxon>
        <taxon>Agaricomycetidae</taxon>
        <taxon>Agaricales</taxon>
        <taxon>Agaricineae</taxon>
        <taxon>Galeropsidaceae</taxon>
        <taxon>Panaeolus</taxon>
    </lineage>
</organism>
<dbReference type="OrthoDB" id="10528634at2759"/>